<evidence type="ECO:0000259" key="2">
    <source>
        <dbReference type="Pfam" id="PF23845"/>
    </source>
</evidence>
<keyword evidence="4" id="KW-1185">Reference proteome</keyword>
<evidence type="ECO:0000259" key="1">
    <source>
        <dbReference type="Pfam" id="PF23844"/>
    </source>
</evidence>
<organismHost>
    <name type="scientific">Escherichia coli</name>
    <dbReference type="NCBI Taxonomy" id="562"/>
</organismHost>
<protein>
    <recommendedName>
        <fullName evidence="5">Tail protein</fullName>
    </recommendedName>
</protein>
<evidence type="ECO:0000313" key="3">
    <source>
        <dbReference type="EMBL" id="QBO63879.1"/>
    </source>
</evidence>
<gene>
    <name evidence="3" type="ORF">Goslar_00086</name>
</gene>
<accession>A0A482GKF4</accession>
<dbReference type="Pfam" id="PF23844">
    <property type="entry name" value="NCTSP_N"/>
    <property type="match status" value="1"/>
</dbReference>
<sequence length="870" mass="98602">MKLHETAQNEILRLVNEKNGLSLTFDDVEFARVLSAPETTSILFKGKDGSRYYKSVFVSLVKRDLAKAFLGIPIKIIIEEDTQLREIMQAVADRYGIAFDLATDFLQGQLNKTTTTSTTGRQSVKVTADEGSLVWAGDLVLTVENRKYNLLSLIQHLDLTGLKYLNDDRTKGDVELLIAGIDPDRFVGLANLQQGEAIYPALAHRIADAIRRENAPEDIGLPALRGLFENATVTKVERTDLGDAYSVPINTNDHYQGTAVFHLNNGNPKGAPTYRYAKGTRNLWQPMYWIINGQSTENFAVVSEDMVLNAYMRCHTANGLVGIEWRTTDTLDHGCIAYDPMTSLFGLIFKAKITFTGDQRNFADTENPPVLTIVHKDDSRQYISLTRYATDVSEDGTSAIVTIDFNDAMAGFYADEPIELESVTSLMFSMSSRHYKEDATETTYLETPIDLGLTLEILPIDGVYQEMTVNRHHCTPHELRAITAYDDHYNITPERVFENLVYAGYQDELVHYVGMSHFYDTVWTPSAGKLLVNTTDVLNPPCIAWHEAFAAYAAKHHFSVTISLSYELMSTACPFEWAQQDWEGNIAATGYTPPSWLLSPCNQQAMAWLGDVLTAFADIIYPHVQDICVQVGEPWWWINTANNKPCIYDYQTKLAFNNRYPNKYAADIGDINNPLSGGDYDLYVEFCNDQLGYSCWNLVNRVKSKYTQIKTGVLPFLPTIMSNAFTEKLNLPKAWYNPEKFDRFYSECYDWIIETHVTKAEQAITIPRDTLGFPVSQIHYYLGFVPGEDLAPLYGFDVKTPYKRELWKRIMGNHANNLDMFEGLTQYIWAYPQFIGDSIIPGQVPEEFYLLGKRYDIIRTDIPFDFTPDA</sequence>
<feature type="domain" description="Non-contractile tail sheath TIM barrel" evidence="2">
    <location>
        <begin position="476"/>
        <end position="837"/>
    </location>
</feature>
<evidence type="ECO:0008006" key="5">
    <source>
        <dbReference type="Google" id="ProtNLM"/>
    </source>
</evidence>
<proteinExistence type="predicted"/>
<feature type="domain" description="Non-contractile tail sheath N-terminal" evidence="1">
    <location>
        <begin position="284"/>
        <end position="451"/>
    </location>
</feature>
<reference evidence="3 4" key="1">
    <citation type="submission" date="2018-12" db="EMBL/GenBank/DDBJ databases">
        <title>Still something new to discover - new insights into E. coli phage diversity and taxonomy.</title>
        <authorList>
            <person name="Korf I.H.E."/>
            <person name="Adriaennsens E."/>
            <person name="Dreiseikelmann B."/>
            <person name="Kropinski A."/>
            <person name="Nimtz M."/>
            <person name="Meier-Kolthoff J.P."/>
            <person name="Rohde M."/>
            <person name="van Raaij M."/>
            <person name="Wittmann J."/>
        </authorList>
    </citation>
    <scope>NUCLEOTIDE SEQUENCE [LARGE SCALE GENOMIC DNA]</scope>
</reference>
<dbReference type="Proteomes" id="UP000294673">
    <property type="component" value="Segment"/>
</dbReference>
<dbReference type="InterPro" id="IPR057102">
    <property type="entry name" value="NCTSP_N"/>
</dbReference>
<dbReference type="InterPro" id="IPR057122">
    <property type="entry name" value="TIM-barrel_NCTSP"/>
</dbReference>
<dbReference type="Pfam" id="PF25613">
    <property type="entry name" value="DUF7941"/>
    <property type="match status" value="1"/>
</dbReference>
<name>A0A482GKF4_BPGOS</name>
<dbReference type="Pfam" id="PF23845">
    <property type="entry name" value="TIM-barrel_NCTSP"/>
    <property type="match status" value="1"/>
</dbReference>
<organism evidence="3 4">
    <name type="scientific">Escherichia phage vB_EcoM_Goslar</name>
    <dbReference type="NCBI Taxonomy" id="2502409"/>
    <lineage>
        <taxon>Viruses</taxon>
        <taxon>Duplodnaviria</taxon>
        <taxon>Heunggongvirae</taxon>
        <taxon>Uroviricota</taxon>
        <taxon>Caudoviricetes</taxon>
        <taxon>Chimalliviridae</taxon>
        <taxon>Goslarvirus</taxon>
        <taxon>Goslarvirus goslar</taxon>
    </lineage>
</organism>
<dbReference type="InterPro" id="IPR057701">
    <property type="entry name" value="DUF7941"/>
</dbReference>
<evidence type="ECO:0000313" key="4">
    <source>
        <dbReference type="Proteomes" id="UP000294673"/>
    </source>
</evidence>
<dbReference type="EMBL" id="MK327938">
    <property type="protein sequence ID" value="QBO63879.1"/>
    <property type="molecule type" value="Genomic_DNA"/>
</dbReference>